<sequence>MSSTDGDDHAASTLQETIVDLDARPITVAVNPVALVVTECITVTSAMRKHARWAHSSVAAILGSSSNKTPAVQRRDRTGQGIVSAGEHEEAVPSRWGLRGKKGKSMQDNPLMSAFARLRNDLKGCKDIRTFYTPSMLHPFLQVIRSSSTSAPITSLALIAITKFLSYGIIGHDSPRLPEAMQQLSSAITHCRFEASDSAADEIVLLRILRLMEVMISGRSGEVLGDESVCEMMETGLSMCCQARLSELLRRSAEIAMVSMCQVIFRRLKTLEIESPDELDAMDEELEGQDDQDGLRMDPTANGEGDAAQHKVEALQQPIDPEKGHEDNDSAGNPASSTLDLPATAEDGQPQASLEIKPYSLPSIRELFRVLVDLLDPHDRQHTDTMRVMALRIVDVALEVAGPSIASHPSLANLAKDTLCRHIFQLVRSDNMAILNESLRVAGTLLATCRNVLKLQQELYLSYLVACLFPRVEIPLEPGIEPSLYEGVPHAPSLIKQPPQQNSSSSGRSTPVPVKDRQKLGLEGGARKPDAREAMVENLGGLVRIPSYMAELFVNYDCEIDRGDVCMDIVGLLSRNAFPDSATWSTVNVPPLCLDALLGFVQSMADRLDDDPITEGYPSAESLRKQRALKAVIIRGATKFNEKPKAGIAYLASQGIIRDPDDPQCIAEFVKGTTRVDKKVLGEFISKKGNEAILSAFIDLFDFTGQRIDEALRQLLHAFRLPGESALIERILSEFSEKYFKMANPEGIANHDAIYILTYAVIMLNTDQHNPNMKQKRMQFEDFRKNVRGVNDGKDFDPEFLQGIYESIKNREIILPEEHSDRNAYDHAWKELLVKCQSTSDIVICDTNIFDSDMFAATWKPIIATLSYVFMSATDDAVFSRVVQGFDQCAQIAAKYGLTDALDRIISCLSYISTLAPDVPPSTSLNTEVQADKKSVMVSETAVRFGRDGRAQLATVVLFQVIKGNEASIRDGWQHLIRIMVNLFVNSLIPPYFLSFQKTLALSPIPLQNPAQVIDRAERPADTGIFSALTSYVSSFANDEPPEPSDQEIEYTLCTVDTVKECHFEDILANISQLPVESLRSLLASLLEHLPEDGSPRVIVVKPEIPGASPRTTGPRQKGKGPLYDPSLVFVLELATVLALRDEETVRELAKDVTDALTSVIRDAPKHHYVVIARSVYYLLSLLKASNDYDFIRAPVLMHTFSSFNDSLLHECAQPILKGLTDCCKGPNALRSELAGSPDFWTILNRLASVPDAAGDVFQLVEDLTTSPQPGITADNYEAAIALLNEFATAAQVGARDEQLHDQAARRNKGQKPKKLENSEIVVRGSTAMSIVFQLSSRVPNFIEQSHLETTEAWTAYWSPILKTLAHQCLNPCRSLRQQAFSSLQRTLLSNDLASPEHREWTAIFSEVLIPLITQLLKPEVYQSDPLGMSETRVRAATLLSKVFLHYLVLLDGLSDKGKEDGEKSLSFEELWITIVGIMDRLGNSGQGDMEEAVAENLKNMLLVLSNGGYLAPPDENPQREDLWHETWKRINRFQPSLFAELFPNEAGKRAKPRPSKDERAAKSEPVIDGREMDVAERKKGSSSSNGGTADDSEEGTEAQEKVAEKEG</sequence>
<gene>
    <name evidence="3" type="ORF">ACET3X_002608</name>
</gene>
<dbReference type="InterPro" id="IPR056604">
    <property type="entry name" value="GBF1-like_TPR"/>
</dbReference>
<dbReference type="InterPro" id="IPR035999">
    <property type="entry name" value="Sec7_dom_sf"/>
</dbReference>
<evidence type="ECO:0000313" key="4">
    <source>
        <dbReference type="Proteomes" id="UP001578633"/>
    </source>
</evidence>
<feature type="region of interest" description="Disordered" evidence="1">
    <location>
        <begin position="287"/>
        <end position="353"/>
    </location>
</feature>
<dbReference type="PANTHER" id="PTHR10663">
    <property type="entry name" value="GUANYL-NUCLEOTIDE EXCHANGE FACTOR"/>
    <property type="match status" value="1"/>
</dbReference>
<reference evidence="3 4" key="1">
    <citation type="submission" date="2024-09" db="EMBL/GenBank/DDBJ databases">
        <title>T2T genomes of carrot and Alternaria dauci and their utility for understanding host-pathogen interaction during carrot leaf blight disease.</title>
        <authorList>
            <person name="Liu W."/>
            <person name="Xu S."/>
            <person name="Ou C."/>
            <person name="Liu X."/>
            <person name="Zhuang F."/>
            <person name="Deng X.W."/>
        </authorList>
    </citation>
    <scope>NUCLEOTIDE SEQUENCE [LARGE SCALE GENOMIC DNA]</scope>
    <source>
        <strain evidence="3 4">A2016</strain>
    </source>
</reference>
<feature type="compositionally biased region" description="Basic and acidic residues" evidence="1">
    <location>
        <begin position="1599"/>
        <end position="1608"/>
    </location>
</feature>
<keyword evidence="4" id="KW-1185">Reference proteome</keyword>
<feature type="compositionally biased region" description="Basic and acidic residues" evidence="1">
    <location>
        <begin position="1555"/>
        <end position="1580"/>
    </location>
</feature>
<dbReference type="RefSeq" id="XP_069309155.1">
    <property type="nucleotide sequence ID" value="XM_069449369.1"/>
</dbReference>
<evidence type="ECO:0000313" key="3">
    <source>
        <dbReference type="EMBL" id="KAL1798571.1"/>
    </source>
</evidence>
<dbReference type="InterPro" id="IPR023394">
    <property type="entry name" value="Sec7_C_sf"/>
</dbReference>
<dbReference type="EMBL" id="JBHGVX010000002">
    <property type="protein sequence ID" value="KAL1798571.1"/>
    <property type="molecule type" value="Genomic_DNA"/>
</dbReference>
<dbReference type="Pfam" id="PF12783">
    <property type="entry name" value="Sec7-like_HUS"/>
    <property type="match status" value="1"/>
</dbReference>
<dbReference type="SUPFAM" id="SSF48371">
    <property type="entry name" value="ARM repeat"/>
    <property type="match status" value="1"/>
</dbReference>
<protein>
    <recommendedName>
        <fullName evidence="2">SEC7 domain-containing protein</fullName>
    </recommendedName>
</protein>
<dbReference type="SMART" id="SM00222">
    <property type="entry name" value="Sec7"/>
    <property type="match status" value="1"/>
</dbReference>
<evidence type="ECO:0000259" key="2">
    <source>
        <dbReference type="PROSITE" id="PS50190"/>
    </source>
</evidence>
<dbReference type="CDD" id="cd00171">
    <property type="entry name" value="Sec7"/>
    <property type="match status" value="1"/>
</dbReference>
<feature type="compositionally biased region" description="Polar residues" evidence="1">
    <location>
        <begin position="330"/>
        <end position="339"/>
    </location>
</feature>
<proteinExistence type="predicted"/>
<dbReference type="PANTHER" id="PTHR10663:SF388">
    <property type="entry name" value="GOLGI-SPECIFIC BREFELDIN A-RESISTANCE GUANINE NUCLEOTIDE EXCHANGE FACTOR 1"/>
    <property type="match status" value="1"/>
</dbReference>
<name>A0ABR3UQ10_9PLEO</name>
<dbReference type="GeneID" id="96082930"/>
<feature type="region of interest" description="Disordered" evidence="1">
    <location>
        <begin position="491"/>
        <end position="527"/>
    </location>
</feature>
<dbReference type="SUPFAM" id="SSF48425">
    <property type="entry name" value="Sec7 domain"/>
    <property type="match status" value="1"/>
</dbReference>
<dbReference type="InterPro" id="IPR016024">
    <property type="entry name" value="ARM-type_fold"/>
</dbReference>
<feature type="domain" description="SEC7" evidence="2">
    <location>
        <begin position="622"/>
        <end position="811"/>
    </location>
</feature>
<feature type="region of interest" description="Disordered" evidence="1">
    <location>
        <begin position="1544"/>
        <end position="1608"/>
    </location>
</feature>
<comment type="caution">
    <text evidence="3">The sequence shown here is derived from an EMBL/GenBank/DDBJ whole genome shotgun (WGS) entry which is preliminary data.</text>
</comment>
<dbReference type="InterPro" id="IPR032691">
    <property type="entry name" value="Mon2/Sec7/BIG1-like_HUS"/>
</dbReference>
<dbReference type="Gene3D" id="1.10.220.20">
    <property type="match status" value="1"/>
</dbReference>
<feature type="compositionally biased region" description="Polar residues" evidence="1">
    <location>
        <begin position="498"/>
        <end position="509"/>
    </location>
</feature>
<dbReference type="InterPro" id="IPR000904">
    <property type="entry name" value="Sec7_dom"/>
</dbReference>
<dbReference type="Pfam" id="PF01369">
    <property type="entry name" value="Sec7"/>
    <property type="match status" value="1"/>
</dbReference>
<dbReference type="PROSITE" id="PS50190">
    <property type="entry name" value="SEC7"/>
    <property type="match status" value="1"/>
</dbReference>
<feature type="compositionally biased region" description="Basic and acidic residues" evidence="1">
    <location>
        <begin position="514"/>
        <end position="527"/>
    </location>
</feature>
<accession>A0ABR3UQ10</accession>
<evidence type="ECO:0000256" key="1">
    <source>
        <dbReference type="SAM" id="MobiDB-lite"/>
    </source>
</evidence>
<dbReference type="Proteomes" id="UP001578633">
    <property type="component" value="Chromosome 2"/>
</dbReference>
<organism evidence="3 4">
    <name type="scientific">Alternaria dauci</name>
    <dbReference type="NCBI Taxonomy" id="48095"/>
    <lineage>
        <taxon>Eukaryota</taxon>
        <taxon>Fungi</taxon>
        <taxon>Dikarya</taxon>
        <taxon>Ascomycota</taxon>
        <taxon>Pezizomycotina</taxon>
        <taxon>Dothideomycetes</taxon>
        <taxon>Pleosporomycetidae</taxon>
        <taxon>Pleosporales</taxon>
        <taxon>Pleosporineae</taxon>
        <taxon>Pleosporaceae</taxon>
        <taxon>Alternaria</taxon>
        <taxon>Alternaria sect. Porri</taxon>
    </lineage>
</organism>
<dbReference type="Pfam" id="PF23325">
    <property type="entry name" value="TPR_28"/>
    <property type="match status" value="1"/>
</dbReference>
<dbReference type="Gene3D" id="1.10.1000.11">
    <property type="entry name" value="Arf Nucleotide-binding Site Opener,domain 2"/>
    <property type="match status" value="1"/>
</dbReference>